<reference evidence="5 6" key="1">
    <citation type="submission" date="2018-06" db="EMBL/GenBank/DDBJ databases">
        <title>Streptacidiphilus pinicola sp. nov., isolated from pine grove soil.</title>
        <authorList>
            <person name="Roh S.G."/>
            <person name="Park S."/>
            <person name="Kim M.-K."/>
            <person name="Yun B.-R."/>
            <person name="Park J."/>
            <person name="Kim M.J."/>
            <person name="Kim Y.S."/>
            <person name="Kim S.B."/>
        </authorList>
    </citation>
    <scope>NUCLEOTIDE SEQUENCE [LARGE SCALE GENOMIC DNA]</scope>
    <source>
        <strain evidence="5 6">MMS16-CNU450</strain>
    </source>
</reference>
<evidence type="ECO:0000256" key="1">
    <source>
        <dbReference type="ARBA" id="ARBA00021292"/>
    </source>
</evidence>
<dbReference type="Pfam" id="PF13439">
    <property type="entry name" value="Glyco_transf_4"/>
    <property type="match status" value="1"/>
</dbReference>
<sequence length="417" mass="44661">MPEADLRAAESTGPGPAAPLRVLMLAPAGSAHTRRWADALTGRGHAVTVCSWHHPGPGSGAGDWRLSCAPAAGSWWPWRVLRTAGWLRREVRRIRPDVIHVHTLGVHGALSLALPTRAAPSVVTPWGSELRAAERHAGRALVAGLALRRAAWVLPTSREVAAKVVSRYRVPSALVTVLSWGVPDDLLDGGSDADLDGDEGHDARLTRARFGIPADATVVLSIRTTAPVYRSQEILEAFAAATRVRPDLHLVLLAGHRPAQPGAARAQQDYLTLLRGRARQAADRITVIDRLLGQEELFALMRASEVAVSVPCADQRSSSVLEAAAAGCRLLLADIAPYRELAADGLLADLLAEPLHTALANALTAAEPLGAADRAANRELIGRTERGSVQIARLERLYRDLVRPQPDTRAYPRATGR</sequence>
<evidence type="ECO:0000259" key="4">
    <source>
        <dbReference type="Pfam" id="PF13439"/>
    </source>
</evidence>
<proteinExistence type="predicted"/>
<dbReference type="RefSeq" id="WP_111500462.1">
    <property type="nucleotide sequence ID" value="NZ_QKYN01000037.1"/>
</dbReference>
<evidence type="ECO:0000313" key="6">
    <source>
        <dbReference type="Proteomes" id="UP000248889"/>
    </source>
</evidence>
<comment type="caution">
    <text evidence="5">The sequence shown here is derived from an EMBL/GenBank/DDBJ whole genome shotgun (WGS) entry which is preliminary data.</text>
</comment>
<accession>A0A2X0KFY9</accession>
<dbReference type="GO" id="GO:0016757">
    <property type="term" value="F:glycosyltransferase activity"/>
    <property type="evidence" value="ECO:0007669"/>
    <property type="project" value="UniProtKB-KW"/>
</dbReference>
<organism evidence="5 6">
    <name type="scientific">Streptacidiphilus pinicola</name>
    <dbReference type="NCBI Taxonomy" id="2219663"/>
    <lineage>
        <taxon>Bacteria</taxon>
        <taxon>Bacillati</taxon>
        <taxon>Actinomycetota</taxon>
        <taxon>Actinomycetes</taxon>
        <taxon>Kitasatosporales</taxon>
        <taxon>Streptomycetaceae</taxon>
        <taxon>Streptacidiphilus</taxon>
    </lineage>
</organism>
<protein>
    <recommendedName>
        <fullName evidence="1">D-inositol 3-phosphate glycosyltransferase</fullName>
    </recommendedName>
</protein>
<dbReference type="CDD" id="cd03801">
    <property type="entry name" value="GT4_PimA-like"/>
    <property type="match status" value="1"/>
</dbReference>
<keyword evidence="2" id="KW-0328">Glycosyltransferase</keyword>
<dbReference type="EMBL" id="QKYN01000037">
    <property type="protein sequence ID" value="RAG85760.1"/>
    <property type="molecule type" value="Genomic_DNA"/>
</dbReference>
<name>A0A2X0KFY9_9ACTN</name>
<dbReference type="PANTHER" id="PTHR12526:SF510">
    <property type="entry name" value="D-INOSITOL 3-PHOSPHATE GLYCOSYLTRANSFERASE"/>
    <property type="match status" value="1"/>
</dbReference>
<evidence type="ECO:0000256" key="3">
    <source>
        <dbReference type="ARBA" id="ARBA00022679"/>
    </source>
</evidence>
<dbReference type="AlphaFoldDB" id="A0A2X0KFY9"/>
<evidence type="ECO:0000256" key="2">
    <source>
        <dbReference type="ARBA" id="ARBA00022676"/>
    </source>
</evidence>
<feature type="domain" description="Glycosyltransferase subfamily 4-like N-terminal" evidence="4">
    <location>
        <begin position="31"/>
        <end position="185"/>
    </location>
</feature>
<dbReference type="SUPFAM" id="SSF53756">
    <property type="entry name" value="UDP-Glycosyltransferase/glycogen phosphorylase"/>
    <property type="match status" value="1"/>
</dbReference>
<keyword evidence="3" id="KW-0808">Transferase</keyword>
<dbReference type="OrthoDB" id="477186at2"/>
<dbReference type="Proteomes" id="UP000248889">
    <property type="component" value="Unassembled WGS sequence"/>
</dbReference>
<dbReference type="InterPro" id="IPR028098">
    <property type="entry name" value="Glyco_trans_4-like_N"/>
</dbReference>
<dbReference type="Gene3D" id="3.40.50.2000">
    <property type="entry name" value="Glycogen Phosphorylase B"/>
    <property type="match status" value="2"/>
</dbReference>
<keyword evidence="6" id="KW-1185">Reference proteome</keyword>
<gene>
    <name evidence="5" type="ORF">DN069_09630</name>
</gene>
<dbReference type="PANTHER" id="PTHR12526">
    <property type="entry name" value="GLYCOSYLTRANSFERASE"/>
    <property type="match status" value="1"/>
</dbReference>
<evidence type="ECO:0000313" key="5">
    <source>
        <dbReference type="EMBL" id="RAG85760.1"/>
    </source>
</evidence>